<dbReference type="SUPFAM" id="SSF64268">
    <property type="entry name" value="PX domain"/>
    <property type="match status" value="1"/>
</dbReference>
<dbReference type="PROSITE" id="PS50238">
    <property type="entry name" value="RHOGAP"/>
    <property type="match status" value="1"/>
</dbReference>
<dbReference type="InterPro" id="IPR050729">
    <property type="entry name" value="Rho-GAP"/>
</dbReference>
<feature type="region of interest" description="Disordered" evidence="2">
    <location>
        <begin position="102"/>
        <end position="151"/>
    </location>
</feature>
<evidence type="ECO:0000313" key="6">
    <source>
        <dbReference type="EMBL" id="ORX51322.1"/>
    </source>
</evidence>
<dbReference type="PANTHER" id="PTHR23176">
    <property type="entry name" value="RHO/RAC/CDC GTPASE-ACTIVATING PROTEIN"/>
    <property type="match status" value="1"/>
</dbReference>
<dbReference type="InterPro" id="IPR011993">
    <property type="entry name" value="PH-like_dom_sf"/>
</dbReference>
<dbReference type="InterPro" id="IPR008936">
    <property type="entry name" value="Rho_GTPase_activation_prot"/>
</dbReference>
<feature type="compositionally biased region" description="Pro residues" evidence="2">
    <location>
        <begin position="705"/>
        <end position="727"/>
    </location>
</feature>
<feature type="region of interest" description="Disordered" evidence="2">
    <location>
        <begin position="54"/>
        <end position="87"/>
    </location>
</feature>
<evidence type="ECO:0000256" key="1">
    <source>
        <dbReference type="ARBA" id="ARBA00022468"/>
    </source>
</evidence>
<evidence type="ECO:0000259" key="3">
    <source>
        <dbReference type="PROSITE" id="PS50003"/>
    </source>
</evidence>
<dbReference type="SMART" id="SM00324">
    <property type="entry name" value="RhoGAP"/>
    <property type="match status" value="1"/>
</dbReference>
<evidence type="ECO:0000259" key="4">
    <source>
        <dbReference type="PROSITE" id="PS50195"/>
    </source>
</evidence>
<dbReference type="OrthoDB" id="185175at2759"/>
<feature type="domain" description="PH" evidence="3">
    <location>
        <begin position="399"/>
        <end position="503"/>
    </location>
</feature>
<dbReference type="GO" id="GO:0035091">
    <property type="term" value="F:phosphatidylinositol binding"/>
    <property type="evidence" value="ECO:0007669"/>
    <property type="project" value="InterPro"/>
</dbReference>
<evidence type="ECO:0000259" key="5">
    <source>
        <dbReference type="PROSITE" id="PS50238"/>
    </source>
</evidence>
<feature type="compositionally biased region" description="Polar residues" evidence="2">
    <location>
        <begin position="1050"/>
        <end position="1065"/>
    </location>
</feature>
<feature type="compositionally biased region" description="Low complexity" evidence="2">
    <location>
        <begin position="524"/>
        <end position="543"/>
    </location>
</feature>
<dbReference type="SUPFAM" id="SSF48350">
    <property type="entry name" value="GTPase activation domain, GAP"/>
    <property type="match status" value="1"/>
</dbReference>
<keyword evidence="1" id="KW-0343">GTPase activation</keyword>
<feature type="region of interest" description="Disordered" evidence="2">
    <location>
        <begin position="180"/>
        <end position="250"/>
    </location>
</feature>
<organism evidence="6 7">
    <name type="scientific">Hesseltinella vesiculosa</name>
    <dbReference type="NCBI Taxonomy" id="101127"/>
    <lineage>
        <taxon>Eukaryota</taxon>
        <taxon>Fungi</taxon>
        <taxon>Fungi incertae sedis</taxon>
        <taxon>Mucoromycota</taxon>
        <taxon>Mucoromycotina</taxon>
        <taxon>Mucoromycetes</taxon>
        <taxon>Mucorales</taxon>
        <taxon>Cunninghamellaceae</taxon>
        <taxon>Hesseltinella</taxon>
    </lineage>
</organism>
<dbReference type="PROSITE" id="PS50195">
    <property type="entry name" value="PX"/>
    <property type="match status" value="1"/>
</dbReference>
<feature type="region of interest" description="Disordered" evidence="2">
    <location>
        <begin position="1036"/>
        <end position="1075"/>
    </location>
</feature>
<dbReference type="InterPro" id="IPR001683">
    <property type="entry name" value="PX_dom"/>
</dbReference>
<dbReference type="GO" id="GO:0007165">
    <property type="term" value="P:signal transduction"/>
    <property type="evidence" value="ECO:0007669"/>
    <property type="project" value="InterPro"/>
</dbReference>
<dbReference type="GO" id="GO:0005737">
    <property type="term" value="C:cytoplasm"/>
    <property type="evidence" value="ECO:0007669"/>
    <property type="project" value="TreeGrafter"/>
</dbReference>
<feature type="compositionally biased region" description="Polar residues" evidence="2">
    <location>
        <begin position="510"/>
        <end position="523"/>
    </location>
</feature>
<feature type="compositionally biased region" description="Low complexity" evidence="2">
    <location>
        <begin position="796"/>
        <end position="809"/>
    </location>
</feature>
<feature type="compositionally biased region" description="Polar residues" evidence="2">
    <location>
        <begin position="644"/>
        <end position="655"/>
    </location>
</feature>
<comment type="caution">
    <text evidence="6">The sequence shown here is derived from an EMBL/GenBank/DDBJ whole genome shotgun (WGS) entry which is preliminary data.</text>
</comment>
<feature type="compositionally biased region" description="Polar residues" evidence="2">
    <location>
        <begin position="71"/>
        <end position="81"/>
    </location>
</feature>
<reference evidence="6 7" key="1">
    <citation type="submission" date="2016-07" db="EMBL/GenBank/DDBJ databases">
        <title>Pervasive Adenine N6-methylation of Active Genes in Fungi.</title>
        <authorList>
            <consortium name="DOE Joint Genome Institute"/>
            <person name="Mondo S.J."/>
            <person name="Dannebaum R.O."/>
            <person name="Kuo R.C."/>
            <person name="Labutti K."/>
            <person name="Haridas S."/>
            <person name="Kuo A."/>
            <person name="Salamov A."/>
            <person name="Ahrendt S.R."/>
            <person name="Lipzen A."/>
            <person name="Sullivan W."/>
            <person name="Andreopoulos W.B."/>
            <person name="Clum A."/>
            <person name="Lindquist E."/>
            <person name="Daum C."/>
            <person name="Ramamoorthy G.K."/>
            <person name="Gryganskyi A."/>
            <person name="Culley D."/>
            <person name="Magnuson J.K."/>
            <person name="James T.Y."/>
            <person name="O'Malley M.A."/>
            <person name="Stajich J.E."/>
            <person name="Spatafora J.W."/>
            <person name="Visel A."/>
            <person name="Grigoriev I.V."/>
        </authorList>
    </citation>
    <scope>NUCLEOTIDE SEQUENCE [LARGE SCALE GENOMIC DNA]</scope>
    <source>
        <strain evidence="6 7">NRRL 3301</strain>
    </source>
</reference>
<feature type="compositionally biased region" description="Basic and acidic residues" evidence="2">
    <location>
        <begin position="208"/>
        <end position="217"/>
    </location>
</feature>
<feature type="compositionally biased region" description="Polar residues" evidence="2">
    <location>
        <begin position="663"/>
        <end position="676"/>
    </location>
</feature>
<feature type="domain" description="Rho-GAP" evidence="5">
    <location>
        <begin position="845"/>
        <end position="1052"/>
    </location>
</feature>
<dbReference type="PROSITE" id="PS50003">
    <property type="entry name" value="PH_DOMAIN"/>
    <property type="match status" value="1"/>
</dbReference>
<keyword evidence="7" id="KW-1185">Reference proteome</keyword>
<evidence type="ECO:0000256" key="2">
    <source>
        <dbReference type="SAM" id="MobiDB-lite"/>
    </source>
</evidence>
<dbReference type="Proteomes" id="UP000242146">
    <property type="component" value="Unassembled WGS sequence"/>
</dbReference>
<sequence length="1143" mass="126943">MAQVKTYEELQLHIDQLWKIIEQRDTAIQDLKMANQKLTKERNELAEKLRQLPDQDIHDNHSPPAHPLASIATQSNPTLPTRSPYRPLNASEVDLHAKQPLHISTDIPPPLPPTTSGLDPSHPKPATPHSIATTPSPASHSPQPGPQSASKLMQLPLSPKIIENDAKLFAQYQSAVLKRDRNLDTRRVQHQTPPQPMPSKSSTLPTQREAKVQDRKTHTSMVFSPTTVIPVDSPIQQDPHPLDTSTPPPNKTPFGTSTWASINYHTQQLNNMEGVSVKVIGSMLRSNVKGKDVVSFVISVGKQGPALQHDELWRVEKLYSDFLDLDLQVKAQMGRIPKDKSTRLPEKQLFATRSPNKLDQRKVALEKYLLHIITLPIADIGCICQFLSTDVMDPSSYEQERKEGYLTKRGKNFGGWKTRYFVLKRNRLEYFEMLGTILLEGAQIGRQNPSTAGTVDNEHAYRHAFLILENRKHSLGGNVRHILCASSDIERDVWINALLQTLHGQMETASTGSQASTAGIANVNSPTPTAHSNNNNTPNSIPNGKSMALRRSNSAREPSRRQTTFSQDRKKSSASDKRKLSKDDIRTVSATPISCLKPENGQQINLEKLSSVPSLPQHQYHPPQVDPIDTNSLQHMSLPLPDQQPAQSLPHQSSPPLLDHDQSPSVTSPISNNDSPVTPRPQYQPALQLNFDRQSLVLSEKDDLPPPSTSTPTPTPTPTSSPAPAPTPSVTSGMLRPESPGPQPGRRGSDENDRKKKNRMTLWGKKVFGTQQRSATEPPINGSNASLPENGQQHDPSSITSPSTSPTPTDASHGNTKSIRQILTRPSAQPNDKPSHRSPKQIFGIPLQEAVRVSRIAEGYELPAVVYRCIEYLDARNAFLEEGLYRLSGSNAVLQALKKKFNQEGDVDLLMAKTEYDVHVIAGLLKLWLRELPVSVLTRELRPEFVEVIDLLERKDRVNELGRLVSLLPLANYTLLRVLTAHLIKVVKHSQVNLMPVRNISIVFSPTLGIPGSIFNLFLSEFDYIFWTNNKGEAAPRRVDDESLEDDQPSSRTESPAKQDPSSNEPKAMVIDPTDKSSMVNMIKPQVPIPRGRLHFPTNSTLLDSSGRSNRNSVFYMDSAPSTIVNIEKQADGNVHLLHLITF</sequence>
<proteinExistence type="predicted"/>
<dbReference type="EMBL" id="MCGT01000021">
    <property type="protein sequence ID" value="ORX51322.1"/>
    <property type="molecule type" value="Genomic_DNA"/>
</dbReference>
<feature type="compositionally biased region" description="Polar residues" evidence="2">
    <location>
        <begin position="769"/>
        <end position="795"/>
    </location>
</feature>
<feature type="region of interest" description="Disordered" evidence="2">
    <location>
        <begin position="699"/>
        <end position="817"/>
    </location>
</feature>
<evidence type="ECO:0000313" key="7">
    <source>
        <dbReference type="Proteomes" id="UP000242146"/>
    </source>
</evidence>
<dbReference type="CDD" id="cd06093">
    <property type="entry name" value="PX_domain"/>
    <property type="match status" value="1"/>
</dbReference>
<feature type="compositionally biased region" description="Polar residues" evidence="2">
    <location>
        <begin position="130"/>
        <end position="151"/>
    </location>
</feature>
<dbReference type="InterPro" id="IPR036871">
    <property type="entry name" value="PX_dom_sf"/>
</dbReference>
<accession>A0A1X2GDL2</accession>
<dbReference type="PANTHER" id="PTHR23176:SF129">
    <property type="entry name" value="RHO GTPASE ACTIVATING PROTEIN AT 16F, ISOFORM E-RELATED"/>
    <property type="match status" value="1"/>
</dbReference>
<dbReference type="AlphaFoldDB" id="A0A1X2GDL2"/>
<feature type="domain" description="PX" evidence="4">
    <location>
        <begin position="274"/>
        <end position="394"/>
    </location>
</feature>
<dbReference type="SMART" id="SM00233">
    <property type="entry name" value="PH"/>
    <property type="match status" value="1"/>
</dbReference>
<dbReference type="Pfam" id="PF00169">
    <property type="entry name" value="PH"/>
    <property type="match status" value="1"/>
</dbReference>
<dbReference type="Gene3D" id="1.10.555.10">
    <property type="entry name" value="Rho GTPase activation protein"/>
    <property type="match status" value="1"/>
</dbReference>
<dbReference type="Pfam" id="PF00787">
    <property type="entry name" value="PX"/>
    <property type="match status" value="1"/>
</dbReference>
<dbReference type="Pfam" id="PF00620">
    <property type="entry name" value="RhoGAP"/>
    <property type="match status" value="1"/>
</dbReference>
<dbReference type="Gene3D" id="3.30.1520.10">
    <property type="entry name" value="Phox-like domain"/>
    <property type="match status" value="1"/>
</dbReference>
<dbReference type="GO" id="GO:0005096">
    <property type="term" value="F:GTPase activator activity"/>
    <property type="evidence" value="ECO:0007669"/>
    <property type="project" value="UniProtKB-KW"/>
</dbReference>
<protein>
    <submittedName>
        <fullName evidence="6">RhoGAP-domain-containing protein</fullName>
    </submittedName>
</protein>
<dbReference type="InterPro" id="IPR001849">
    <property type="entry name" value="PH_domain"/>
</dbReference>
<dbReference type="SUPFAM" id="SSF50729">
    <property type="entry name" value="PH domain-like"/>
    <property type="match status" value="1"/>
</dbReference>
<feature type="compositionally biased region" description="Polar residues" evidence="2">
    <location>
        <begin position="551"/>
        <end position="565"/>
    </location>
</feature>
<dbReference type="Gene3D" id="2.30.29.30">
    <property type="entry name" value="Pleckstrin-homology domain (PH domain)/Phosphotyrosine-binding domain (PTB)"/>
    <property type="match status" value="1"/>
</dbReference>
<feature type="region of interest" description="Disordered" evidence="2">
    <location>
        <begin position="614"/>
        <end position="683"/>
    </location>
</feature>
<name>A0A1X2GDL2_9FUNG</name>
<gene>
    <name evidence="6" type="ORF">DM01DRAFT_1088698</name>
</gene>
<feature type="region of interest" description="Disordered" evidence="2">
    <location>
        <begin position="510"/>
        <end position="585"/>
    </location>
</feature>
<dbReference type="InterPro" id="IPR000198">
    <property type="entry name" value="RhoGAP_dom"/>
</dbReference>
<dbReference type="STRING" id="101127.A0A1X2GDL2"/>
<feature type="compositionally biased region" description="Basic and acidic residues" evidence="2">
    <location>
        <begin position="567"/>
        <end position="585"/>
    </location>
</feature>